<dbReference type="AlphaFoldDB" id="A0A8H5A089"/>
<evidence type="ECO:0000256" key="2">
    <source>
        <dbReference type="SAM" id="MobiDB-lite"/>
    </source>
</evidence>
<keyword evidence="1" id="KW-0175">Coiled coil</keyword>
<reference evidence="4" key="1">
    <citation type="submission" date="2020-02" db="EMBL/GenBank/DDBJ databases">
        <title>Identification and distribution of gene clusters putatively required for synthesis of sphingolipid metabolism inhibitors in phylogenetically diverse species of the filamentous fungus Fusarium.</title>
        <authorList>
            <person name="Kim H.-S."/>
            <person name="Busman M."/>
            <person name="Brown D.W."/>
            <person name="Divon H."/>
            <person name="Uhlig S."/>
            <person name="Proctor R.H."/>
        </authorList>
    </citation>
    <scope>NUCLEOTIDE SEQUENCE [LARGE SCALE GENOMIC DNA]</scope>
    <source>
        <strain evidence="4">NRRL 39464</strain>
    </source>
</reference>
<protein>
    <submittedName>
        <fullName evidence="4">Uncharacterized protein</fullName>
    </submittedName>
</protein>
<feature type="coiled-coil region" evidence="1">
    <location>
        <begin position="185"/>
        <end position="212"/>
    </location>
</feature>
<feature type="region of interest" description="Disordered" evidence="2">
    <location>
        <begin position="71"/>
        <end position="99"/>
    </location>
</feature>
<keyword evidence="3" id="KW-0732">Signal</keyword>
<feature type="compositionally biased region" description="Low complexity" evidence="2">
    <location>
        <begin position="72"/>
        <end position="96"/>
    </location>
</feature>
<accession>A0A8H5A089</accession>
<feature type="region of interest" description="Disordered" evidence="2">
    <location>
        <begin position="45"/>
        <end position="64"/>
    </location>
</feature>
<sequence length="213" mass="23595">MPLVPTTTILSVAACLVRLPLSQKIHSAPNLRDADNSSSAVIVTRRSASDSIEDPTPPTPPIELQFLDSRSKNLSPLPSNPSRPTLSSTNSSSSTSGSYFTAHKLSRRQRIIHTMAVHQWTRQEKFKRGVWAVAFAACIFAGTITGAQLKTDNEKKEAIQEFRATSPNEQIAALLSQRKTLVSQKAVLQRKMDDFEVRVKEREAEKAREKESP</sequence>
<comment type="caution">
    <text evidence="4">The sequence shown here is derived from an EMBL/GenBank/DDBJ whole genome shotgun (WGS) entry which is preliminary data.</text>
</comment>
<name>A0A8H5A089_FUSOX</name>
<evidence type="ECO:0000313" key="4">
    <source>
        <dbReference type="EMBL" id="KAF5256497.1"/>
    </source>
</evidence>
<dbReference type="Proteomes" id="UP000558688">
    <property type="component" value="Unassembled WGS sequence"/>
</dbReference>
<gene>
    <name evidence="4" type="ORF">FOXYS1_13023</name>
</gene>
<organism evidence="4 5">
    <name type="scientific">Fusarium oxysporum</name>
    <name type="common">Fusarium vascular wilt</name>
    <dbReference type="NCBI Taxonomy" id="5507"/>
    <lineage>
        <taxon>Eukaryota</taxon>
        <taxon>Fungi</taxon>
        <taxon>Dikarya</taxon>
        <taxon>Ascomycota</taxon>
        <taxon>Pezizomycotina</taxon>
        <taxon>Sordariomycetes</taxon>
        <taxon>Hypocreomycetidae</taxon>
        <taxon>Hypocreales</taxon>
        <taxon>Nectriaceae</taxon>
        <taxon>Fusarium</taxon>
        <taxon>Fusarium oxysporum species complex</taxon>
    </lineage>
</organism>
<dbReference type="EMBL" id="JAAFOW010002643">
    <property type="protein sequence ID" value="KAF5256497.1"/>
    <property type="molecule type" value="Genomic_DNA"/>
</dbReference>
<evidence type="ECO:0000313" key="5">
    <source>
        <dbReference type="Proteomes" id="UP000558688"/>
    </source>
</evidence>
<evidence type="ECO:0000256" key="3">
    <source>
        <dbReference type="SAM" id="SignalP"/>
    </source>
</evidence>
<proteinExistence type="predicted"/>
<feature type="chain" id="PRO_5034023676" evidence="3">
    <location>
        <begin position="23"/>
        <end position="213"/>
    </location>
</feature>
<evidence type="ECO:0000256" key="1">
    <source>
        <dbReference type="SAM" id="Coils"/>
    </source>
</evidence>
<feature type="signal peptide" evidence="3">
    <location>
        <begin position="1"/>
        <end position="22"/>
    </location>
</feature>